<dbReference type="Proteomes" id="UP000642284">
    <property type="component" value="Unassembled WGS sequence"/>
</dbReference>
<keyword evidence="2" id="KW-0812">Transmembrane</keyword>
<accession>A0ABR7S8G9</accession>
<evidence type="ECO:0008006" key="5">
    <source>
        <dbReference type="Google" id="ProtNLM"/>
    </source>
</evidence>
<feature type="transmembrane region" description="Helical" evidence="2">
    <location>
        <begin position="147"/>
        <end position="169"/>
    </location>
</feature>
<feature type="compositionally biased region" description="Basic and acidic residues" evidence="1">
    <location>
        <begin position="8"/>
        <end position="21"/>
    </location>
</feature>
<protein>
    <recommendedName>
        <fullName evidence="5">Integral membrane protein</fullName>
    </recommendedName>
</protein>
<evidence type="ECO:0000256" key="1">
    <source>
        <dbReference type="SAM" id="MobiDB-lite"/>
    </source>
</evidence>
<keyword evidence="4" id="KW-1185">Reference proteome</keyword>
<organism evidence="3 4">
    <name type="scientific">Streptomyces polyasparticus</name>
    <dbReference type="NCBI Taxonomy" id="2767826"/>
    <lineage>
        <taxon>Bacteria</taxon>
        <taxon>Bacillati</taxon>
        <taxon>Actinomycetota</taxon>
        <taxon>Actinomycetes</taxon>
        <taxon>Kitasatosporales</taxon>
        <taxon>Streptomycetaceae</taxon>
        <taxon>Streptomyces</taxon>
    </lineage>
</organism>
<proteinExistence type="predicted"/>
<sequence length="460" mass="49435">MSDTDLLEPTRTRTRTRDARRTPTPLRTECLRGFPPLAGLVVFCAMSLAMAAKSAEWMSSWGETRTLLHLAATLVCSPLTAAAGCWQGGREHRRRTLDLRATAARGAFAQFWPAALPVALWSVAGYALAAGAALLVNLPYAGGSGPVVGVLLADAVFLTVCALLGYVAGRLVRRRLAAPLVAIGGYAGLALTANSAPDGLLALSPAAGFTSESVLPVWWQPLAMTGWQAGLALAVVLLYGAVRRTAVLVPLSVAALCGALLVHGGPGMWRTDPVTRQQVCDTSTRPAICVNAMAGGLLPEVRAALLPMIERLEGVRNLPARFEDGPGEPGPEEAQLPMLRPLGWHARRGEISSPGLYRREAATALSQWDCPHEPKGDERAMRTKAAVDDWLAQDSTLLAREREEEQWAADRGDEEWLADIEADRAARRRLTDMSESERRAWLSEFFAARASCDPKDVPVL</sequence>
<evidence type="ECO:0000313" key="3">
    <source>
        <dbReference type="EMBL" id="MBC9711284.1"/>
    </source>
</evidence>
<keyword evidence="2" id="KW-1133">Transmembrane helix</keyword>
<feature type="transmembrane region" description="Helical" evidence="2">
    <location>
        <begin position="37"/>
        <end position="55"/>
    </location>
</feature>
<comment type="caution">
    <text evidence="3">The sequence shown here is derived from an EMBL/GenBank/DDBJ whole genome shotgun (WGS) entry which is preliminary data.</text>
</comment>
<evidence type="ECO:0000256" key="2">
    <source>
        <dbReference type="SAM" id="Phobius"/>
    </source>
</evidence>
<feature type="region of interest" description="Disordered" evidence="1">
    <location>
        <begin position="1"/>
        <end position="24"/>
    </location>
</feature>
<feature type="transmembrane region" description="Helical" evidence="2">
    <location>
        <begin position="67"/>
        <end position="86"/>
    </location>
</feature>
<evidence type="ECO:0000313" key="4">
    <source>
        <dbReference type="Proteomes" id="UP000642284"/>
    </source>
</evidence>
<feature type="transmembrane region" description="Helical" evidence="2">
    <location>
        <begin position="176"/>
        <end position="197"/>
    </location>
</feature>
<feature type="transmembrane region" description="Helical" evidence="2">
    <location>
        <begin position="217"/>
        <end position="239"/>
    </location>
</feature>
<feature type="transmembrane region" description="Helical" evidence="2">
    <location>
        <begin position="246"/>
        <end position="269"/>
    </location>
</feature>
<name>A0ABR7S8G9_9ACTN</name>
<feature type="transmembrane region" description="Helical" evidence="2">
    <location>
        <begin position="107"/>
        <end position="135"/>
    </location>
</feature>
<dbReference type="RefSeq" id="WP_187811775.1">
    <property type="nucleotide sequence ID" value="NZ_JACTVJ010000001.1"/>
</dbReference>
<keyword evidence="2" id="KW-0472">Membrane</keyword>
<reference evidence="3 4" key="1">
    <citation type="submission" date="2020-08" db="EMBL/GenBank/DDBJ databases">
        <title>Genemic of Streptomyces polyaspartic.</title>
        <authorList>
            <person name="Liu W."/>
        </authorList>
    </citation>
    <scope>NUCLEOTIDE SEQUENCE [LARGE SCALE GENOMIC DNA]</scope>
    <source>
        <strain evidence="3 4">TRM66268-LWL</strain>
    </source>
</reference>
<gene>
    <name evidence="3" type="ORF">H9Y04_01695</name>
</gene>
<dbReference type="EMBL" id="JACTVJ010000001">
    <property type="protein sequence ID" value="MBC9711284.1"/>
    <property type="molecule type" value="Genomic_DNA"/>
</dbReference>